<dbReference type="PANTHER" id="PTHR42784:SF1">
    <property type="entry name" value="PYRANOSE 2-OXIDASE"/>
    <property type="match status" value="1"/>
</dbReference>
<dbReference type="GO" id="GO:0071949">
    <property type="term" value="F:FAD binding"/>
    <property type="evidence" value="ECO:0007669"/>
    <property type="project" value="InterPro"/>
</dbReference>
<evidence type="ECO:0000256" key="2">
    <source>
        <dbReference type="ARBA" id="ARBA00010790"/>
    </source>
</evidence>
<sequence length="534" mass="59625">MRAIPQKERLDKVDVLIVGSGPIGAVFARTLVSAGRSVVMIDVGNQESRRIGDHKKNSLAIQKNVNLFTNTVQGEQHPLSIPTNMTNSSLEPASGGANTHKVRFVQNGQNPKQEAWDNIPAAVATRVVGGMGSHWTCNTPRQNTDLERSDLFSDEEWDDLYTRAEKLFWTDNTLFDDSIHQQLVKTVLTNTYKDSGREVLSMPLCGKRTAKNRCFVEWACTATILGDLAEPGNQSSLFQLRANTQCIKLELNHSGQVELALVKDLLGDEEYYIQANKFIICAGAILTPGSVHTEQTVGFCQVVLKNSHVRDVETDKYKLGWKKVVDEHLAKHPNDPLPFPFDDPGTQCYFPLTKQHPWHTQIHRDALGYGHIPKTMDQRLVVDLRWFGYTKPDQNNHVEFSLDKTDEFGMPQPTFHFIVNREDSERCVDMISDMIDVARNIGTFLPGAEPKYMPMGSALHVCGTYRARKTKVDEQTGDDTSVVDRLGRVWGQESLVLGGCGVIPTQNARNPTLTAAAFALAAADQVVKDLERQR</sequence>
<reference evidence="8" key="1">
    <citation type="journal article" date="2020" name="Phytopathology">
        <title>Genome Sequence Resources of Colletotrichum truncatum, C. plurivorum, C. musicola, and C. sojae: Four Species Pathogenic to Soybean (Glycine max).</title>
        <authorList>
            <person name="Rogerio F."/>
            <person name="Boufleur T.R."/>
            <person name="Ciampi-Guillardi M."/>
            <person name="Sukno S.A."/>
            <person name="Thon M.R."/>
            <person name="Massola Junior N.S."/>
            <person name="Baroncelli R."/>
        </authorList>
    </citation>
    <scope>NUCLEOTIDE SEQUENCE</scope>
    <source>
        <strain evidence="8">LFN00145</strain>
    </source>
</reference>
<dbReference type="Pfam" id="PF01494">
    <property type="entry name" value="FAD_binding_3"/>
    <property type="match status" value="1"/>
</dbReference>
<dbReference type="Gene3D" id="3.50.50.60">
    <property type="entry name" value="FAD/NAD(P)-binding domain"/>
    <property type="match status" value="2"/>
</dbReference>
<dbReference type="InterPro" id="IPR051473">
    <property type="entry name" value="P2Ox-like"/>
</dbReference>
<comment type="similarity">
    <text evidence="2">Belongs to the GMC oxidoreductase family.</text>
</comment>
<name>A0A8H6N5S6_9PEZI</name>
<dbReference type="SUPFAM" id="SSF51905">
    <property type="entry name" value="FAD/NAD(P)-binding domain"/>
    <property type="match status" value="1"/>
</dbReference>
<evidence type="ECO:0000259" key="7">
    <source>
        <dbReference type="Pfam" id="PF05199"/>
    </source>
</evidence>
<evidence type="ECO:0000256" key="1">
    <source>
        <dbReference type="ARBA" id="ARBA00001974"/>
    </source>
</evidence>
<dbReference type="PANTHER" id="PTHR42784">
    <property type="entry name" value="PYRANOSE 2-OXIDASE"/>
    <property type="match status" value="1"/>
</dbReference>
<accession>A0A8H6N5S6</accession>
<evidence type="ECO:0000313" key="9">
    <source>
        <dbReference type="Proteomes" id="UP000654918"/>
    </source>
</evidence>
<dbReference type="Proteomes" id="UP000654918">
    <property type="component" value="Unassembled WGS sequence"/>
</dbReference>
<evidence type="ECO:0008006" key="10">
    <source>
        <dbReference type="Google" id="ProtNLM"/>
    </source>
</evidence>
<comment type="caution">
    <text evidence="8">The sequence shown here is derived from an EMBL/GenBank/DDBJ whole genome shotgun (WGS) entry which is preliminary data.</text>
</comment>
<dbReference type="AlphaFoldDB" id="A0A8H6N5S6"/>
<dbReference type="InterPro" id="IPR007867">
    <property type="entry name" value="GMC_OxRtase_C"/>
</dbReference>
<comment type="cofactor">
    <cofactor evidence="1">
        <name>FAD</name>
        <dbReference type="ChEBI" id="CHEBI:57692"/>
    </cofactor>
</comment>
<evidence type="ECO:0000313" key="8">
    <source>
        <dbReference type="EMBL" id="KAF6821432.1"/>
    </source>
</evidence>
<dbReference type="InterPro" id="IPR036188">
    <property type="entry name" value="FAD/NAD-bd_sf"/>
</dbReference>
<keyword evidence="4" id="KW-0274">FAD</keyword>
<evidence type="ECO:0000259" key="6">
    <source>
        <dbReference type="Pfam" id="PF01494"/>
    </source>
</evidence>
<proteinExistence type="inferred from homology"/>
<dbReference type="InterPro" id="IPR002938">
    <property type="entry name" value="FAD-bd"/>
</dbReference>
<dbReference type="EMBL" id="WIGO01000260">
    <property type="protein sequence ID" value="KAF6821432.1"/>
    <property type="molecule type" value="Genomic_DNA"/>
</dbReference>
<keyword evidence="5" id="KW-0560">Oxidoreductase</keyword>
<dbReference type="Pfam" id="PF05199">
    <property type="entry name" value="GMC_oxred_C"/>
    <property type="match status" value="1"/>
</dbReference>
<dbReference type="SUPFAM" id="SSF54373">
    <property type="entry name" value="FAD-linked reductases, C-terminal domain"/>
    <property type="match status" value="1"/>
</dbReference>
<keyword evidence="3" id="KW-0285">Flavoprotein</keyword>
<protein>
    <recommendedName>
        <fullName evidence="10">Pyranose 2-oxidase</fullName>
    </recommendedName>
</protein>
<feature type="domain" description="Glucose-methanol-choline oxidoreductase C-terminal" evidence="7">
    <location>
        <begin position="401"/>
        <end position="519"/>
    </location>
</feature>
<evidence type="ECO:0000256" key="5">
    <source>
        <dbReference type="ARBA" id="ARBA00023002"/>
    </source>
</evidence>
<keyword evidence="9" id="KW-1185">Reference proteome</keyword>
<feature type="domain" description="FAD-binding" evidence="6">
    <location>
        <begin position="12"/>
        <end position="47"/>
    </location>
</feature>
<gene>
    <name evidence="8" type="ORF">CPLU01_12515</name>
</gene>
<evidence type="ECO:0000256" key="4">
    <source>
        <dbReference type="ARBA" id="ARBA00022827"/>
    </source>
</evidence>
<evidence type="ECO:0000256" key="3">
    <source>
        <dbReference type="ARBA" id="ARBA00022630"/>
    </source>
</evidence>
<organism evidence="8 9">
    <name type="scientific">Colletotrichum plurivorum</name>
    <dbReference type="NCBI Taxonomy" id="2175906"/>
    <lineage>
        <taxon>Eukaryota</taxon>
        <taxon>Fungi</taxon>
        <taxon>Dikarya</taxon>
        <taxon>Ascomycota</taxon>
        <taxon>Pezizomycotina</taxon>
        <taxon>Sordariomycetes</taxon>
        <taxon>Hypocreomycetidae</taxon>
        <taxon>Glomerellales</taxon>
        <taxon>Glomerellaceae</taxon>
        <taxon>Colletotrichum</taxon>
        <taxon>Colletotrichum orchidearum species complex</taxon>
    </lineage>
</organism>
<dbReference type="GO" id="GO:0016614">
    <property type="term" value="F:oxidoreductase activity, acting on CH-OH group of donors"/>
    <property type="evidence" value="ECO:0007669"/>
    <property type="project" value="InterPro"/>
</dbReference>